<evidence type="ECO:0000313" key="4">
    <source>
        <dbReference type="Proteomes" id="UP000248714"/>
    </source>
</evidence>
<feature type="coiled-coil region" evidence="1">
    <location>
        <begin position="884"/>
        <end position="911"/>
    </location>
</feature>
<protein>
    <submittedName>
        <fullName evidence="3">Chromosome segregation ATPase</fullName>
    </submittedName>
</protein>
<feature type="coiled-coil region" evidence="1">
    <location>
        <begin position="744"/>
        <end position="849"/>
    </location>
</feature>
<organism evidence="3 4">
    <name type="scientific">Lentzea atacamensis</name>
    <dbReference type="NCBI Taxonomy" id="531938"/>
    <lineage>
        <taxon>Bacteria</taxon>
        <taxon>Bacillati</taxon>
        <taxon>Actinomycetota</taxon>
        <taxon>Actinomycetes</taxon>
        <taxon>Pseudonocardiales</taxon>
        <taxon>Pseudonocardiaceae</taxon>
        <taxon>Lentzea</taxon>
    </lineage>
</organism>
<sequence>MHTAWRLERTYLAGAGRDESRLEGLDIGWADPFDASGHAALWADNGTGKTMITALRYALYLPHSRDFIRGDSDRSLAKLVRSRDVCHVVEQVSRVVDGELQRVVVGMVAEWPDGGTRDLDNPGRLHRHFYGWQCGVAGPTIDDLPFRTQAGRWATRPQFISGVREILPRSGAGAPYAPSDHQGSWQRWLANAGIDLEQVRFQTIMNASEGGVDRVMRFADSDAFVRWLTGATMSSSTVDQITKSIETLRANASARPHWVTELDLWEKLAGPILDLAVAYDRVGASRRALATAEADAVRVLTVGDATIRALAAESETANRLQGEYDKKRRDAGAALRRAQAHRLRMELRAFELTAADARNIAEQRARDRDEAVRVLNAWRLVGDVLDFTVNQGVLAGLEERRDAAEKQTEELRQDEELHRRELARLLTSRRDRAGRASEEAARLFEAAAAVLRDAEQDLRAYVRDHAAQAQHVGQLRSTIETSELVLNQAVLDGLLGEGEDPAQRAEQAAESEHRAQLDRDAADRTLTEADRSIRKTEKVLSGAQRRADTARDDAEKAERALLAIESRIRALTTDVRFLDVVGSGVDDPWEARASIVESLAEYARVYEEDAATARQRRDVAQRTIHSVGSDGLLPPPQLAEDVVALLTEQPDSILAWPGWCWLADTMTAEEATAFALARPEIVSGVVVARPDLLDRAAELAANVDRDVAVWIGAVVDPAAARARTLADDGAHGRVLLPPPGTYDRDAASKMVDKAADALAEANAEIDLATRRASNARDMAASFASLWTDFPTDPRRGLADKAHAAHERRAAAQTDLQAAEDELEVLAAQREEAQQQRIDAQTAIDDLRDTRLLLMPVVEAARAGSQARQDLPAHLEKELTLRQRVAELDTQIPELREKARDMEQTAKDATRQHADMVEALRAAGLAPNSEGPIPTAGEAALRARLASVEAALASAAVDPELHQTIHRTRSKLADLEARLSRDPALRALAEQLAETDGARHPVALTESVATAETHEGVARERYSKAQAHADTAHTNYQSRAAEVADRTSPDVEGFPPANAITEAREAERVAFRLDAKAAELSEAHREAEANLDDAKNALQRAEEATKLVERAVKPLRRLAAPIKDGRPAADVDQLIDQLDEANERIHTTRHDLDADEGNQNRAANAVRAQANSPQARLVEGRTDQDPRLVDLIHRLRGDEQLPADAMRIADELEQRIATLRDDLADHDKHVRTTAKMLHVQAATALQRLRAYQNQSSLPEGLGEWSQRKFVTIDHEPVPDDESVAVDRVARVVHSLLAPGTGRSDAQEMLFAAARALVDAPFQVRILKPHTNLAVDRVDVAELKNFSGGQRVTAGVLLYAAMTRVRASGEPSSIGWLWLDNPFGQASADQFVRTMRLAADKLGLQLVFTAAPKDKGALSMFDRVVMLARKSRPSSKERVVVVDNGGREVVDLTLVQKDALAVLGE</sequence>
<dbReference type="Proteomes" id="UP000248714">
    <property type="component" value="Unassembled WGS sequence"/>
</dbReference>
<feature type="compositionally biased region" description="Basic and acidic residues" evidence="2">
    <location>
        <begin position="510"/>
        <end position="531"/>
    </location>
</feature>
<feature type="coiled-coil region" evidence="1">
    <location>
        <begin position="1069"/>
        <end position="1150"/>
    </location>
</feature>
<comment type="caution">
    <text evidence="3">The sequence shown here is derived from an EMBL/GenBank/DDBJ whole genome shotgun (WGS) entry which is preliminary data.</text>
</comment>
<accession>A0ABX9E9C7</accession>
<evidence type="ECO:0000256" key="2">
    <source>
        <dbReference type="SAM" id="MobiDB-lite"/>
    </source>
</evidence>
<name>A0ABX9E9C7_9PSEU</name>
<evidence type="ECO:0000256" key="1">
    <source>
        <dbReference type="SAM" id="Coils"/>
    </source>
</evidence>
<evidence type="ECO:0000313" key="3">
    <source>
        <dbReference type="EMBL" id="RAS64781.1"/>
    </source>
</evidence>
<dbReference type="EMBL" id="QLTT01000005">
    <property type="protein sequence ID" value="RAS64781.1"/>
    <property type="molecule type" value="Genomic_DNA"/>
</dbReference>
<keyword evidence="1" id="KW-0175">Coiled coil</keyword>
<reference evidence="3 4" key="1">
    <citation type="submission" date="2018-06" db="EMBL/GenBank/DDBJ databases">
        <title>Genomic Encyclopedia of Type Strains, Phase IV (KMG-IV): sequencing the most valuable type-strain genomes for metagenomic binning, comparative biology and taxonomic classification.</title>
        <authorList>
            <person name="Goeker M."/>
        </authorList>
    </citation>
    <scope>NUCLEOTIDE SEQUENCE [LARGE SCALE GENOMIC DNA]</scope>
    <source>
        <strain evidence="3 4">DSM 45479</strain>
    </source>
</reference>
<feature type="coiled-coil region" evidence="1">
    <location>
        <begin position="394"/>
        <end position="421"/>
    </location>
</feature>
<feature type="coiled-coil region" evidence="1">
    <location>
        <begin position="533"/>
        <end position="574"/>
    </location>
</feature>
<feature type="region of interest" description="Disordered" evidence="2">
    <location>
        <begin position="507"/>
        <end position="531"/>
    </location>
</feature>
<keyword evidence="4" id="KW-1185">Reference proteome</keyword>
<proteinExistence type="predicted"/>
<gene>
    <name evidence="3" type="ORF">C8D87_105274</name>
</gene>
<dbReference type="RefSeq" id="WP_112228431.1">
    <property type="nucleotide sequence ID" value="NZ_QLTT01000005.1"/>
</dbReference>